<accession>A0A2N9LHX6</accession>
<evidence type="ECO:0000256" key="9">
    <source>
        <dbReference type="ARBA" id="ARBA00032722"/>
    </source>
</evidence>
<comment type="cofactor">
    <cofactor evidence="1">
        <name>FMN</name>
        <dbReference type="ChEBI" id="CHEBI:58210"/>
    </cofactor>
</comment>
<dbReference type="GO" id="GO:0005737">
    <property type="term" value="C:cytoplasm"/>
    <property type="evidence" value="ECO:0007669"/>
    <property type="project" value="InterPro"/>
</dbReference>
<evidence type="ECO:0000256" key="8">
    <source>
        <dbReference type="ARBA" id="ARBA00030119"/>
    </source>
</evidence>
<evidence type="ECO:0000256" key="5">
    <source>
        <dbReference type="ARBA" id="ARBA00022643"/>
    </source>
</evidence>
<dbReference type="OrthoDB" id="9794954at2"/>
<reference evidence="12" key="1">
    <citation type="submission" date="2018-02" db="EMBL/GenBank/DDBJ databases">
        <authorList>
            <person name="Hausmann B."/>
        </authorList>
    </citation>
    <scope>NUCLEOTIDE SEQUENCE [LARGE SCALE GENOMIC DNA]</scope>
    <source>
        <strain evidence="12">Peat soil MAG SbA5</strain>
    </source>
</reference>
<evidence type="ECO:0000313" key="11">
    <source>
        <dbReference type="EMBL" id="SPE22831.1"/>
    </source>
</evidence>
<dbReference type="Pfam" id="PF12838">
    <property type="entry name" value="Fer4_7"/>
    <property type="match status" value="1"/>
</dbReference>
<dbReference type="AlphaFoldDB" id="A0A2N9LHX6"/>
<protein>
    <recommendedName>
        <fullName evidence="9">Dihydrothymine dehydrogenase</fullName>
    </recommendedName>
    <alternativeName>
        <fullName evidence="8">Dihydrouracil dehydrogenase</fullName>
    </alternativeName>
</protein>
<dbReference type="Pfam" id="PF01180">
    <property type="entry name" value="DHO_dh"/>
    <property type="match status" value="1"/>
</dbReference>
<dbReference type="InterPro" id="IPR005720">
    <property type="entry name" value="Dihydroorotate_DH_cat"/>
</dbReference>
<dbReference type="Gene3D" id="3.20.20.70">
    <property type="entry name" value="Aldolase class I"/>
    <property type="match status" value="1"/>
</dbReference>
<dbReference type="PANTHER" id="PTHR48109">
    <property type="entry name" value="DIHYDROOROTATE DEHYDROGENASE (QUINONE), MITOCHONDRIAL-RELATED"/>
    <property type="match status" value="1"/>
</dbReference>
<dbReference type="EMBL" id="OKRB01000094">
    <property type="protein sequence ID" value="SPE22831.1"/>
    <property type="molecule type" value="Genomic_DNA"/>
</dbReference>
<dbReference type="InterPro" id="IPR013785">
    <property type="entry name" value="Aldolase_TIM"/>
</dbReference>
<evidence type="ECO:0000256" key="4">
    <source>
        <dbReference type="ARBA" id="ARBA00022630"/>
    </source>
</evidence>
<dbReference type="GO" id="GO:0006207">
    <property type="term" value="P:'de novo' pyrimidine nucleobase biosynthetic process"/>
    <property type="evidence" value="ECO:0007669"/>
    <property type="project" value="TreeGrafter"/>
</dbReference>
<organism evidence="11 12">
    <name type="scientific">Candidatus Sulfuritelmatomonas gaucii</name>
    <dbReference type="NCBI Taxonomy" id="2043161"/>
    <lineage>
        <taxon>Bacteria</taxon>
        <taxon>Pseudomonadati</taxon>
        <taxon>Acidobacteriota</taxon>
        <taxon>Terriglobia</taxon>
        <taxon>Terriglobales</taxon>
        <taxon>Acidobacteriaceae</taxon>
        <taxon>Candidatus Sulfuritelmatomonas</taxon>
    </lineage>
</organism>
<proteinExistence type="inferred from homology"/>
<evidence type="ECO:0000256" key="3">
    <source>
        <dbReference type="ARBA" id="ARBA00010804"/>
    </source>
</evidence>
<keyword evidence="4" id="KW-0285">Flavoprotein</keyword>
<feature type="domain" description="4Fe-4S ferredoxin-type" evidence="10">
    <location>
        <begin position="305"/>
        <end position="334"/>
    </location>
</feature>
<evidence type="ECO:0000256" key="6">
    <source>
        <dbReference type="ARBA" id="ARBA00022975"/>
    </source>
</evidence>
<evidence type="ECO:0000256" key="1">
    <source>
        <dbReference type="ARBA" id="ARBA00001917"/>
    </source>
</evidence>
<dbReference type="Gene3D" id="2.30.26.10">
    <property type="entry name" value="Dihydroorotate Dehydrogenase A, chain A, domain 2"/>
    <property type="match status" value="1"/>
</dbReference>
<evidence type="ECO:0000256" key="7">
    <source>
        <dbReference type="ARBA" id="ARBA00023002"/>
    </source>
</evidence>
<name>A0A2N9LHX6_9BACT</name>
<gene>
    <name evidence="11" type="ORF">SBA5_370006</name>
</gene>
<dbReference type="SUPFAM" id="SSF54862">
    <property type="entry name" value="4Fe-4S ferredoxins"/>
    <property type="match status" value="1"/>
</dbReference>
<evidence type="ECO:0000259" key="10">
    <source>
        <dbReference type="PROSITE" id="PS51379"/>
    </source>
</evidence>
<dbReference type="GO" id="GO:0004152">
    <property type="term" value="F:dihydroorotate dehydrogenase activity"/>
    <property type="evidence" value="ECO:0007669"/>
    <property type="project" value="TreeGrafter"/>
</dbReference>
<keyword evidence="6" id="KW-0665">Pyrimidine biosynthesis</keyword>
<sequence>MANLQVKICGLTFRNPILPAAGPPSKDGASLQAAARGGAGGLVTKTISVRPAEVPRPCLAEIRGGFLNTELWSELPKEQWMAMEYDLARAMGLPVIVGLGYTAEQIRELAPLVRHFADALELSTHYVGNNVAPIIDALRAAKDIVDVPVFVKLSPHPNIQEIALALEDAGADALVMINSFGPCLGIDLETGLPLMGSKDGLGWLSGAAIKPLALRCVYEAARAVRIPIFGVGGISNGRDAAEMLMAGASAVQVCTAAILNGPTIYAKIATELATFLDGHHYGSVDEISGLTVRLMRERGAPHAEGAPKVDMERCVLCGMCEKSCTNGAIHQDKQAKVVEISEEKCSHCGLCVTRCKLRAITMPQ</sequence>
<keyword evidence="7" id="KW-0560">Oxidoreductase</keyword>
<feature type="domain" description="4Fe-4S ferredoxin-type" evidence="10">
    <location>
        <begin position="336"/>
        <end position="364"/>
    </location>
</feature>
<evidence type="ECO:0000256" key="2">
    <source>
        <dbReference type="ARBA" id="ARBA00004725"/>
    </source>
</evidence>
<dbReference type="Gene3D" id="3.30.70.20">
    <property type="match status" value="1"/>
</dbReference>
<comment type="pathway">
    <text evidence="2">Pyrimidine metabolism; UMP biosynthesis via de novo pathway.</text>
</comment>
<dbReference type="InterPro" id="IPR017896">
    <property type="entry name" value="4Fe4S_Fe-S-bd"/>
</dbReference>
<dbReference type="PROSITE" id="PS51379">
    <property type="entry name" value="4FE4S_FER_2"/>
    <property type="match status" value="2"/>
</dbReference>
<keyword evidence="5" id="KW-0288">FMN</keyword>
<dbReference type="SUPFAM" id="SSF51395">
    <property type="entry name" value="FMN-linked oxidoreductases"/>
    <property type="match status" value="1"/>
</dbReference>
<dbReference type="InterPro" id="IPR023359">
    <property type="entry name" value="Dihydro_DH_chainA_dom2"/>
</dbReference>
<dbReference type="GO" id="GO:0006221">
    <property type="term" value="P:pyrimidine nucleotide biosynthetic process"/>
    <property type="evidence" value="ECO:0007669"/>
    <property type="project" value="UniProtKB-KW"/>
</dbReference>
<evidence type="ECO:0000313" key="12">
    <source>
        <dbReference type="Proteomes" id="UP000239735"/>
    </source>
</evidence>
<dbReference type="PANTHER" id="PTHR48109:SF1">
    <property type="entry name" value="DIHYDROOROTATE DEHYDROGENASE (FUMARATE)"/>
    <property type="match status" value="1"/>
</dbReference>
<dbReference type="InterPro" id="IPR050074">
    <property type="entry name" value="DHO_dehydrogenase"/>
</dbReference>
<dbReference type="Proteomes" id="UP000239735">
    <property type="component" value="Unassembled WGS sequence"/>
</dbReference>
<comment type="similarity">
    <text evidence="3">Belongs to the dihydropyrimidine dehydrogenase family.</text>
</comment>